<protein>
    <submittedName>
        <fullName evidence="1">Uncharacterized protein</fullName>
    </submittedName>
</protein>
<evidence type="ECO:0000313" key="1">
    <source>
        <dbReference type="EMBL" id="CDI40513.1"/>
    </source>
</evidence>
<dbReference type="AlphaFoldDB" id="F4LX40"/>
<organism evidence="1 2">
    <name type="scientific">Tepidanaerobacter acetatoxydans (strain DSM 21804 / JCM 16047 / Re1)</name>
    <dbReference type="NCBI Taxonomy" id="1209989"/>
    <lineage>
        <taxon>Bacteria</taxon>
        <taxon>Bacillati</taxon>
        <taxon>Bacillota</taxon>
        <taxon>Clostridia</taxon>
        <taxon>Thermosediminibacterales</taxon>
        <taxon>Tepidanaerobacteraceae</taxon>
        <taxon>Tepidanaerobacter</taxon>
    </lineage>
</organism>
<gene>
    <name evidence="1" type="ordered locus">TEPIRE1_0908</name>
</gene>
<dbReference type="EMBL" id="HF563609">
    <property type="protein sequence ID" value="CDI40513.1"/>
    <property type="molecule type" value="Genomic_DNA"/>
</dbReference>
<dbReference type="HOGENOM" id="CLU_2541446_0_0_9"/>
<reference evidence="2" key="1">
    <citation type="journal article" date="2013" name="Genome Announc.">
        <title>First genome sequence of a syntrophic acetate-oxidizing bacterium, Tepidanaerobacter acetatoxydans strain Re1.</title>
        <authorList>
            <person name="Manzoor S."/>
            <person name="Bongcam-Rudloff E."/>
            <person name="Schnurer A."/>
            <person name="Muller B."/>
        </authorList>
    </citation>
    <scope>NUCLEOTIDE SEQUENCE [LARGE SCALE GENOMIC DNA]</scope>
    <source>
        <strain evidence="2">Re1</strain>
    </source>
</reference>
<dbReference type="KEGG" id="tae:TepiRe1_0908"/>
<keyword evidence="2" id="KW-1185">Reference proteome</keyword>
<sequence>MIIKFREEFELEIIRNERDFTENPELKDKPIIKYVKRVSCHTDTIRFDTYNNYRPFNITYIPNSFLKGNEDVKLLQVVVKWNP</sequence>
<dbReference type="RefSeq" id="WP_013777941.1">
    <property type="nucleotide sequence ID" value="NC_015519.1"/>
</dbReference>
<name>F4LX40_TEPAE</name>
<evidence type="ECO:0000313" key="2">
    <source>
        <dbReference type="Proteomes" id="UP000010802"/>
    </source>
</evidence>
<proteinExistence type="predicted"/>
<dbReference type="STRING" id="1209989.TepRe1_0839"/>
<accession>F4LX40</accession>
<dbReference type="Proteomes" id="UP000010802">
    <property type="component" value="Chromosome"/>
</dbReference>
<dbReference type="KEGG" id="tep:TepRe1_0839"/>